<accession>A0A1L7WZF5</accession>
<evidence type="ECO:0000259" key="4">
    <source>
        <dbReference type="Pfam" id="PF00724"/>
    </source>
</evidence>
<dbReference type="FunFam" id="3.20.20.70:FF:000059">
    <property type="entry name" value="N-ethylmaleimide reductase, FMN-linked"/>
    <property type="match status" value="1"/>
</dbReference>
<dbReference type="InterPro" id="IPR001155">
    <property type="entry name" value="OxRdtase_FMN_N"/>
</dbReference>
<sequence length="388" mass="43217">MPFSHDPLQDPFTLTPSISLKHRIVLAPMTRMRATDTGIPHPRTKEYYASRATPRGLLISEGLVPHPRGRGFPNTPGIYTEEQVEAWKPITAAVHEKCGVFFAQLWHAGRVAVPSQTGGFPPLSSTSIPLPGNHPLFGQHEATEPYVESQVMSLSDISGVISQFVLAARNAVRAGFDGIEIHAANGYIFDQFTHDSINDRTDAYGGSVENRLRFLLETVDAISREIGSERVGVRLAPFYIQKGAADSHRVGMFSRLCEELEERILAYVHFIEPRHDAAGWNPFAKQPGAEAEEAKPKEQEMSLWPFRKILKKTPVIGAGGYDGEIAREAVQEGRLDLVAFGRHFTSNPDLVRRILENLPLTKYQRSTFYTPGMEGFLGWKTWVEEKAA</sequence>
<dbReference type="OrthoDB" id="276546at2759"/>
<keyword evidence="6" id="KW-1185">Reference proteome</keyword>
<feature type="domain" description="NADH:flavin oxidoreductase/NADH oxidase N-terminal" evidence="4">
    <location>
        <begin position="10"/>
        <end position="360"/>
    </location>
</feature>
<evidence type="ECO:0000313" key="5">
    <source>
        <dbReference type="EMBL" id="CZR58137.1"/>
    </source>
</evidence>
<dbReference type="CDD" id="cd02933">
    <property type="entry name" value="OYE_like_FMN"/>
    <property type="match status" value="1"/>
</dbReference>
<name>A0A1L7WZF5_9HELO</name>
<dbReference type="STRING" id="576137.A0A1L7WZF5"/>
<dbReference type="Pfam" id="PF00724">
    <property type="entry name" value="Oxidored_FMN"/>
    <property type="match status" value="1"/>
</dbReference>
<dbReference type="GO" id="GO:0010181">
    <property type="term" value="F:FMN binding"/>
    <property type="evidence" value="ECO:0007669"/>
    <property type="project" value="InterPro"/>
</dbReference>
<gene>
    <name evidence="5" type="ORF">PAC_08028</name>
</gene>
<dbReference type="SUPFAM" id="SSF51395">
    <property type="entry name" value="FMN-linked oxidoreductases"/>
    <property type="match status" value="1"/>
</dbReference>
<keyword evidence="3" id="KW-0560">Oxidoreductase</keyword>
<dbReference type="AlphaFoldDB" id="A0A1L7WZF5"/>
<evidence type="ECO:0000313" key="6">
    <source>
        <dbReference type="Proteomes" id="UP000184330"/>
    </source>
</evidence>
<evidence type="ECO:0000256" key="2">
    <source>
        <dbReference type="ARBA" id="ARBA00005979"/>
    </source>
</evidence>
<comment type="cofactor">
    <cofactor evidence="1">
        <name>FMN</name>
        <dbReference type="ChEBI" id="CHEBI:58210"/>
    </cofactor>
</comment>
<dbReference type="Gene3D" id="3.20.20.70">
    <property type="entry name" value="Aldolase class I"/>
    <property type="match status" value="1"/>
</dbReference>
<dbReference type="Proteomes" id="UP000184330">
    <property type="component" value="Unassembled WGS sequence"/>
</dbReference>
<dbReference type="InterPro" id="IPR045247">
    <property type="entry name" value="Oye-like"/>
</dbReference>
<protein>
    <submittedName>
        <fullName evidence="5">Related to Putative 12-oxophytodienoate reductase-like protein 1</fullName>
    </submittedName>
</protein>
<comment type="similarity">
    <text evidence="2">Belongs to the NADH:flavin oxidoreductase/NADH oxidase family.</text>
</comment>
<dbReference type="InterPro" id="IPR013785">
    <property type="entry name" value="Aldolase_TIM"/>
</dbReference>
<dbReference type="PANTHER" id="PTHR22893:SF93">
    <property type="entry name" value="HYPOTHETICAL OXIDOREDUCTASE (EUROFUNG)"/>
    <property type="match status" value="1"/>
</dbReference>
<dbReference type="GO" id="GO:0005829">
    <property type="term" value="C:cytosol"/>
    <property type="evidence" value="ECO:0007669"/>
    <property type="project" value="UniProtKB-ARBA"/>
</dbReference>
<proteinExistence type="inferred from homology"/>
<evidence type="ECO:0000256" key="1">
    <source>
        <dbReference type="ARBA" id="ARBA00001917"/>
    </source>
</evidence>
<dbReference type="GO" id="GO:0016628">
    <property type="term" value="F:oxidoreductase activity, acting on the CH-CH group of donors, NAD or NADP as acceptor"/>
    <property type="evidence" value="ECO:0007669"/>
    <property type="project" value="UniProtKB-ARBA"/>
</dbReference>
<organism evidence="5 6">
    <name type="scientific">Phialocephala subalpina</name>
    <dbReference type="NCBI Taxonomy" id="576137"/>
    <lineage>
        <taxon>Eukaryota</taxon>
        <taxon>Fungi</taxon>
        <taxon>Dikarya</taxon>
        <taxon>Ascomycota</taxon>
        <taxon>Pezizomycotina</taxon>
        <taxon>Leotiomycetes</taxon>
        <taxon>Helotiales</taxon>
        <taxon>Mollisiaceae</taxon>
        <taxon>Phialocephala</taxon>
        <taxon>Phialocephala fortinii species complex</taxon>
    </lineage>
</organism>
<reference evidence="5 6" key="1">
    <citation type="submission" date="2016-03" db="EMBL/GenBank/DDBJ databases">
        <authorList>
            <person name="Ploux O."/>
        </authorList>
    </citation>
    <scope>NUCLEOTIDE SEQUENCE [LARGE SCALE GENOMIC DNA]</scope>
    <source>
        <strain evidence="5 6">UAMH 11012</strain>
    </source>
</reference>
<dbReference type="PANTHER" id="PTHR22893">
    <property type="entry name" value="NADH OXIDOREDUCTASE-RELATED"/>
    <property type="match status" value="1"/>
</dbReference>
<dbReference type="EMBL" id="FJOG01000011">
    <property type="protein sequence ID" value="CZR58137.1"/>
    <property type="molecule type" value="Genomic_DNA"/>
</dbReference>
<evidence type="ECO:0000256" key="3">
    <source>
        <dbReference type="ARBA" id="ARBA00023002"/>
    </source>
</evidence>